<dbReference type="EMBL" id="MDHN01000016">
    <property type="protein sequence ID" value="OFC71159.1"/>
    <property type="molecule type" value="Genomic_DNA"/>
</dbReference>
<reference evidence="2 3" key="1">
    <citation type="submission" date="2016-08" db="EMBL/GenBank/DDBJ databases">
        <authorList>
            <person name="Seilhamer J.J."/>
        </authorList>
    </citation>
    <scope>NUCLEOTIDE SEQUENCE [LARGE SCALE GENOMIC DNA]</scope>
    <source>
        <strain evidence="2 3">KCTC 42603</strain>
    </source>
</reference>
<gene>
    <name evidence="2" type="ORF">BFC18_09755</name>
</gene>
<dbReference type="AlphaFoldDB" id="A0A1E7ZCC6"/>
<evidence type="ECO:0000256" key="1">
    <source>
        <dbReference type="SAM" id="MobiDB-lite"/>
    </source>
</evidence>
<name>A0A1E7ZCC6_9ALTE</name>
<sequence length="62" mass="7117">MYGIGEPKCICVRHWGELVYMRTALERGIVYASGMLKERERRLNRLPQGSGSRGPMDDEMDT</sequence>
<keyword evidence="3" id="KW-1185">Reference proteome</keyword>
<dbReference type="Proteomes" id="UP000175691">
    <property type="component" value="Unassembled WGS sequence"/>
</dbReference>
<proteinExistence type="predicted"/>
<dbReference type="STRING" id="1656094.BFC18_09755"/>
<evidence type="ECO:0000313" key="3">
    <source>
        <dbReference type="Proteomes" id="UP000175691"/>
    </source>
</evidence>
<evidence type="ECO:0000313" key="2">
    <source>
        <dbReference type="EMBL" id="OFC71159.1"/>
    </source>
</evidence>
<protein>
    <submittedName>
        <fullName evidence="2">Uncharacterized protein</fullName>
    </submittedName>
</protein>
<accession>A0A1E7ZCC6</accession>
<feature type="region of interest" description="Disordered" evidence="1">
    <location>
        <begin position="42"/>
        <end position="62"/>
    </location>
</feature>
<comment type="caution">
    <text evidence="2">The sequence shown here is derived from an EMBL/GenBank/DDBJ whole genome shotgun (WGS) entry which is preliminary data.</text>
</comment>
<organism evidence="2 3">
    <name type="scientific">Alteromonas confluentis</name>
    <dbReference type="NCBI Taxonomy" id="1656094"/>
    <lineage>
        <taxon>Bacteria</taxon>
        <taxon>Pseudomonadati</taxon>
        <taxon>Pseudomonadota</taxon>
        <taxon>Gammaproteobacteria</taxon>
        <taxon>Alteromonadales</taxon>
        <taxon>Alteromonadaceae</taxon>
        <taxon>Alteromonas/Salinimonas group</taxon>
        <taxon>Alteromonas</taxon>
    </lineage>
</organism>